<feature type="region of interest" description="Disordered" evidence="1">
    <location>
        <begin position="132"/>
        <end position="157"/>
    </location>
</feature>
<accession>A0A3P8E3J6</accession>
<name>A0A3P8E3J6_HELPZ</name>
<proteinExistence type="predicted"/>
<organism evidence="3">
    <name type="scientific">Heligmosomoides polygyrus</name>
    <name type="common">Parasitic roundworm</name>
    <dbReference type="NCBI Taxonomy" id="6339"/>
    <lineage>
        <taxon>Eukaryota</taxon>
        <taxon>Metazoa</taxon>
        <taxon>Ecdysozoa</taxon>
        <taxon>Nematoda</taxon>
        <taxon>Chromadorea</taxon>
        <taxon>Rhabditida</taxon>
        <taxon>Rhabditina</taxon>
        <taxon>Rhabditomorpha</taxon>
        <taxon>Strongyloidea</taxon>
        <taxon>Heligmosomidae</taxon>
        <taxon>Heligmosomoides</taxon>
    </lineage>
</organism>
<evidence type="ECO:0000259" key="2">
    <source>
        <dbReference type="Pfam" id="PF23309"/>
    </source>
</evidence>
<dbReference type="Pfam" id="PF23309">
    <property type="entry name" value="DUF7083"/>
    <property type="match status" value="1"/>
</dbReference>
<dbReference type="EMBL" id="UZAH01028900">
    <property type="protein sequence ID" value="VDP03043.1"/>
    <property type="molecule type" value="Genomic_DNA"/>
</dbReference>
<gene>
    <name evidence="3" type="ORF">HPBE_LOCUS15526</name>
</gene>
<feature type="compositionally biased region" description="Polar residues" evidence="1">
    <location>
        <begin position="237"/>
        <end position="254"/>
    </location>
</feature>
<dbReference type="OrthoDB" id="8050037at2759"/>
<dbReference type="AlphaFoldDB" id="A0A3P8E3J6"/>
<dbReference type="InterPro" id="IPR055510">
    <property type="entry name" value="DUF7083"/>
</dbReference>
<evidence type="ECO:0000313" key="3">
    <source>
        <dbReference type="EMBL" id="VDP03043.1"/>
    </source>
</evidence>
<evidence type="ECO:0000256" key="1">
    <source>
        <dbReference type="SAM" id="MobiDB-lite"/>
    </source>
</evidence>
<feature type="region of interest" description="Disordered" evidence="1">
    <location>
        <begin position="212"/>
        <end position="254"/>
    </location>
</feature>
<sequence length="254" mass="28355">MQSQQPTSSTVEPERHSDLIAGRIEQFSYNSEANLTFEAWFRRHEDIFQVDGQTLDEATRIRLLLHMLYATAYEKYSSYILPKTPRDSSNDAFVRLKLLDKIETDPKCAIQTLTEECKRLLNLKHVTKTIEAGSTRRQAVKRSTPHQPGRHQQQLSSALLQQTAIKKGDIDSKRTPKLLLHHAGSVEQCTSFATATTINIDATTATGVVTKADSADKPHVEQSSLDPIAQRGKPHAPTQTVSPSDSKSTAFRMS</sequence>
<feature type="domain" description="DUF7083" evidence="2">
    <location>
        <begin position="20"/>
        <end position="88"/>
    </location>
</feature>
<protein>
    <recommendedName>
        <fullName evidence="2">DUF7083 domain-containing protein</fullName>
    </recommendedName>
</protein>
<reference evidence="3" key="1">
    <citation type="submission" date="2018-11" db="EMBL/GenBank/DDBJ databases">
        <authorList>
            <consortium name="Pathogen Informatics"/>
        </authorList>
    </citation>
    <scope>NUCLEOTIDE SEQUENCE [LARGE SCALE GENOMIC DNA]</scope>
</reference>